<keyword evidence="8" id="KW-0378">Hydrolase</keyword>
<dbReference type="Pfam" id="PF04851">
    <property type="entry name" value="ResIII"/>
    <property type="match status" value="1"/>
</dbReference>
<dbReference type="Pfam" id="PF11648">
    <property type="entry name" value="RIG-I_C-RD"/>
    <property type="match status" value="1"/>
</dbReference>
<evidence type="ECO:0000256" key="14">
    <source>
        <dbReference type="ARBA" id="ARBA00023118"/>
    </source>
</evidence>
<dbReference type="Pfam" id="PF18119">
    <property type="entry name" value="RIG-I_C"/>
    <property type="match status" value="1"/>
</dbReference>
<dbReference type="Pfam" id="PF00271">
    <property type="entry name" value="Helicase_C"/>
    <property type="match status" value="1"/>
</dbReference>
<dbReference type="PANTHER" id="PTHR14074">
    <property type="entry name" value="HELICASE WITH DEATH DOMAIN-RELATED"/>
    <property type="match status" value="1"/>
</dbReference>
<feature type="domain" description="Helicase C-terminal" evidence="17">
    <location>
        <begin position="353"/>
        <end position="524"/>
    </location>
</feature>
<dbReference type="InterPro" id="IPR027417">
    <property type="entry name" value="P-loop_NTPase"/>
</dbReference>
<dbReference type="SUPFAM" id="SSF52540">
    <property type="entry name" value="P-loop containing nucleoside triphosphate hydrolases"/>
    <property type="match status" value="1"/>
</dbReference>
<evidence type="ECO:0000256" key="6">
    <source>
        <dbReference type="ARBA" id="ARBA00022723"/>
    </source>
</evidence>
<evidence type="ECO:0000256" key="3">
    <source>
        <dbReference type="ARBA" id="ARBA00012552"/>
    </source>
</evidence>
<keyword evidence="12" id="KW-0391">Immunity</keyword>
<dbReference type="SMART" id="SM00487">
    <property type="entry name" value="DEXDc"/>
    <property type="match status" value="1"/>
</dbReference>
<dbReference type="InterPro" id="IPR006935">
    <property type="entry name" value="Helicase/UvrB_N"/>
</dbReference>
<keyword evidence="14" id="KW-0051">Antiviral defense</keyword>
<reference evidence="19" key="1">
    <citation type="submission" date="2023-05" db="EMBL/GenBank/DDBJ databases">
        <authorList>
            <person name="Stuckert A."/>
        </authorList>
    </citation>
    <scope>NUCLEOTIDE SEQUENCE</scope>
</reference>
<evidence type="ECO:0000256" key="12">
    <source>
        <dbReference type="ARBA" id="ARBA00022859"/>
    </source>
</evidence>
<feature type="domain" description="Helicase ATP-binding" evidence="16">
    <location>
        <begin position="11"/>
        <end position="189"/>
    </location>
</feature>
<comment type="subcellular location">
    <subcellularLocation>
        <location evidence="1">Cytoplasm</location>
    </subcellularLocation>
</comment>
<evidence type="ECO:0000256" key="9">
    <source>
        <dbReference type="ARBA" id="ARBA00022806"/>
    </source>
</evidence>
<dbReference type="Gene3D" id="3.40.50.300">
    <property type="entry name" value="P-loop containing nucleotide triphosphate hydrolases"/>
    <property type="match status" value="2"/>
</dbReference>
<evidence type="ECO:0000256" key="13">
    <source>
        <dbReference type="ARBA" id="ARBA00022884"/>
    </source>
</evidence>
<evidence type="ECO:0000259" key="16">
    <source>
        <dbReference type="PROSITE" id="PS51192"/>
    </source>
</evidence>
<gene>
    <name evidence="19" type="ORF">SPARVUS_LOCUS5523054</name>
</gene>
<dbReference type="SMART" id="SM00490">
    <property type="entry name" value="HELICc"/>
    <property type="match status" value="1"/>
</dbReference>
<keyword evidence="6" id="KW-0479">Metal-binding</keyword>
<evidence type="ECO:0000256" key="11">
    <source>
        <dbReference type="ARBA" id="ARBA00022840"/>
    </source>
</evidence>
<dbReference type="PROSITE" id="PS51194">
    <property type="entry name" value="HELICASE_CTER"/>
    <property type="match status" value="1"/>
</dbReference>
<comment type="similarity">
    <text evidence="2">Belongs to the helicase family. RLR subfamily.</text>
</comment>
<evidence type="ECO:0000259" key="17">
    <source>
        <dbReference type="PROSITE" id="PS51194"/>
    </source>
</evidence>
<dbReference type="InterPro" id="IPR001650">
    <property type="entry name" value="Helicase_C-like"/>
</dbReference>
<evidence type="ECO:0000256" key="5">
    <source>
        <dbReference type="ARBA" id="ARBA00022588"/>
    </source>
</evidence>
<keyword evidence="13" id="KW-0694">RNA-binding</keyword>
<dbReference type="CDD" id="cd18802">
    <property type="entry name" value="SF2_C_dicer"/>
    <property type="match status" value="1"/>
</dbReference>
<keyword evidence="7" id="KW-0547">Nucleotide-binding</keyword>
<comment type="catalytic activity">
    <reaction evidence="15">
        <text>ATP + H2O = ADP + phosphate + H(+)</text>
        <dbReference type="Rhea" id="RHEA:13065"/>
        <dbReference type="ChEBI" id="CHEBI:15377"/>
        <dbReference type="ChEBI" id="CHEBI:15378"/>
        <dbReference type="ChEBI" id="CHEBI:30616"/>
        <dbReference type="ChEBI" id="CHEBI:43474"/>
        <dbReference type="ChEBI" id="CHEBI:456216"/>
        <dbReference type="EC" id="3.6.4.13"/>
    </reaction>
    <physiologicalReaction direction="left-to-right" evidence="15">
        <dbReference type="Rhea" id="RHEA:13066"/>
    </physiologicalReaction>
</comment>
<keyword evidence="10" id="KW-0862">Zinc</keyword>
<organism evidence="19 20">
    <name type="scientific">Staurois parvus</name>
    <dbReference type="NCBI Taxonomy" id="386267"/>
    <lineage>
        <taxon>Eukaryota</taxon>
        <taxon>Metazoa</taxon>
        <taxon>Chordata</taxon>
        <taxon>Craniata</taxon>
        <taxon>Vertebrata</taxon>
        <taxon>Euteleostomi</taxon>
        <taxon>Amphibia</taxon>
        <taxon>Batrachia</taxon>
        <taxon>Anura</taxon>
        <taxon>Neobatrachia</taxon>
        <taxon>Ranoidea</taxon>
        <taxon>Ranidae</taxon>
        <taxon>Staurois</taxon>
    </lineage>
</organism>
<accession>A0ABN9CP13</accession>
<dbReference type="PANTHER" id="PTHR14074:SF7">
    <property type="entry name" value="ATP-DEPENDENT RNA HELICASE DHX58"/>
    <property type="match status" value="1"/>
</dbReference>
<keyword evidence="20" id="KW-1185">Reference proteome</keyword>
<sequence>MELRSYQWEVITPALEGKNVIIWLPTGAGKTRAAVYVAMRHLQMVPNAKVAMIVNKVHLVQQHYSKEFQQHLKDKYKMIPISGNTDEKGFFARLVKENDVVICTAQILYNSLQNRSEEKHVELTDFTLLIIDECHHTQKDATYNKVMQIYLQKKLENERKLPQILGLTASPGTGGASSFNDAVDHILQICANLDTWKIMSAKVNIEDLESKARQPIKQYDLVPERVVDPFGDKLKSLMETIHEYLGDNNFIRSDFGTQPYEQKVVEMEKEGAVKADRKKRTCALHLRKYNDALLIHDTVRMQDAYDLLDMFYIEEKFIKNTNDPIDVFLCQLFNANSEHLLELSKDQNNENPKLKRLEEILKEHFQSSLGSRGIIFTRTRQSTHSLHNWIMSNSTLKELNIKTAALTGAGISNQTKHMTQNEQQEVIKNFSKGLLNLLISTSVAEEGLDIPECNIVVRYGLMTNEIAMVQARGRARAEDSCYSFLAKSGGKESRRERTNESLEDLMKRAIEHVQKISEKEYNETILALQLSSVIERQVKQAKVEKKKKFNPEDVRLDCRKCSIAVGHGSDFRVVEGAHHININPNFKVYYEEYTAPLDLGKKMEDWVPGGSIRCTFCQLNWGFIMIYKGVRLPIISIRNFIIETPEERKPCKKWMDVPFPIELFNYNQYCEDNGLVIIDDDDDD</sequence>
<evidence type="ECO:0000313" key="20">
    <source>
        <dbReference type="Proteomes" id="UP001162483"/>
    </source>
</evidence>
<keyword evidence="5" id="KW-0399">Innate immunity</keyword>
<dbReference type="EC" id="3.6.4.13" evidence="3"/>
<evidence type="ECO:0000256" key="4">
    <source>
        <dbReference type="ARBA" id="ARBA00022490"/>
    </source>
</evidence>
<dbReference type="InterPro" id="IPR041204">
    <property type="entry name" value="RIG-I-like_C"/>
</dbReference>
<dbReference type="Gene3D" id="1.20.1320.30">
    <property type="match status" value="1"/>
</dbReference>
<protein>
    <recommendedName>
        <fullName evidence="3">RNA helicase</fullName>
        <ecNumber evidence="3">3.6.4.13</ecNumber>
    </recommendedName>
</protein>
<dbReference type="PROSITE" id="PS51192">
    <property type="entry name" value="HELICASE_ATP_BIND_1"/>
    <property type="match status" value="1"/>
</dbReference>
<evidence type="ECO:0000256" key="8">
    <source>
        <dbReference type="ARBA" id="ARBA00022801"/>
    </source>
</evidence>
<comment type="caution">
    <text evidence="19">The sequence shown here is derived from an EMBL/GenBank/DDBJ whole genome shotgun (WGS) entry which is preliminary data.</text>
</comment>
<dbReference type="CDD" id="cd12090">
    <property type="entry name" value="MDA5_ID"/>
    <property type="match status" value="1"/>
</dbReference>
<name>A0ABN9CP13_9NEOB</name>
<dbReference type="Gene3D" id="2.170.150.30">
    <property type="entry name" value="RIG-I-like receptor, C-terminal regulatory domain"/>
    <property type="match status" value="1"/>
</dbReference>
<evidence type="ECO:0000256" key="2">
    <source>
        <dbReference type="ARBA" id="ARBA00006866"/>
    </source>
</evidence>
<keyword evidence="4" id="KW-0963">Cytoplasm</keyword>
<keyword evidence="11" id="KW-0067">ATP-binding</keyword>
<evidence type="ECO:0000256" key="1">
    <source>
        <dbReference type="ARBA" id="ARBA00004496"/>
    </source>
</evidence>
<evidence type="ECO:0000313" key="19">
    <source>
        <dbReference type="EMBL" id="CAI9561910.1"/>
    </source>
</evidence>
<proteinExistence type="inferred from homology"/>
<evidence type="ECO:0000256" key="10">
    <source>
        <dbReference type="ARBA" id="ARBA00022833"/>
    </source>
</evidence>
<dbReference type="InterPro" id="IPR051363">
    <property type="entry name" value="RLR_Helicase"/>
</dbReference>
<dbReference type="EMBL" id="CATNWA010011501">
    <property type="protein sequence ID" value="CAI9561910.1"/>
    <property type="molecule type" value="Genomic_DNA"/>
</dbReference>
<feature type="domain" description="RLR CTR" evidence="18">
    <location>
        <begin position="544"/>
        <end position="671"/>
    </location>
</feature>
<dbReference type="InterPro" id="IPR014001">
    <property type="entry name" value="Helicase_ATP-bd"/>
</dbReference>
<keyword evidence="9" id="KW-0347">Helicase</keyword>
<dbReference type="InterPro" id="IPR021673">
    <property type="entry name" value="RLR_CTR"/>
</dbReference>
<evidence type="ECO:0000256" key="15">
    <source>
        <dbReference type="ARBA" id="ARBA00049390"/>
    </source>
</evidence>
<evidence type="ECO:0000256" key="7">
    <source>
        <dbReference type="ARBA" id="ARBA00022741"/>
    </source>
</evidence>
<dbReference type="InterPro" id="IPR038557">
    <property type="entry name" value="RLR_C_sf"/>
</dbReference>
<dbReference type="Proteomes" id="UP001162483">
    <property type="component" value="Unassembled WGS sequence"/>
</dbReference>
<dbReference type="PROSITE" id="PS51789">
    <property type="entry name" value="RLR_CTR"/>
    <property type="match status" value="1"/>
</dbReference>
<evidence type="ECO:0000259" key="18">
    <source>
        <dbReference type="PROSITE" id="PS51789"/>
    </source>
</evidence>